<protein>
    <recommendedName>
        <fullName evidence="3">WXG100 family type VII secretion target</fullName>
    </recommendedName>
</protein>
<organism evidence="1 2">
    <name type="scientific">Actinomyces howellii</name>
    <dbReference type="NCBI Taxonomy" id="52771"/>
    <lineage>
        <taxon>Bacteria</taxon>
        <taxon>Bacillati</taxon>
        <taxon>Actinomycetota</taxon>
        <taxon>Actinomycetes</taxon>
        <taxon>Actinomycetales</taxon>
        <taxon>Actinomycetaceae</taxon>
        <taxon>Actinomyces</taxon>
    </lineage>
</organism>
<dbReference type="AlphaFoldDB" id="A0A448HI35"/>
<keyword evidence="2" id="KW-1185">Reference proteome</keyword>
<dbReference type="RefSeq" id="WP_126382829.1">
    <property type="nucleotide sequence ID" value="NZ_LR134350.1"/>
</dbReference>
<evidence type="ECO:0000313" key="1">
    <source>
        <dbReference type="EMBL" id="VEG28970.1"/>
    </source>
</evidence>
<accession>A0A448HI35</accession>
<name>A0A448HI35_9ACTO</name>
<dbReference type="EMBL" id="LR134350">
    <property type="protein sequence ID" value="VEG28970.1"/>
    <property type="molecule type" value="Genomic_DNA"/>
</dbReference>
<dbReference type="Proteomes" id="UP000266895">
    <property type="component" value="Chromosome"/>
</dbReference>
<gene>
    <name evidence="1" type="ORF">NCTC11636_01813</name>
</gene>
<evidence type="ECO:0008006" key="3">
    <source>
        <dbReference type="Google" id="ProtNLM"/>
    </source>
</evidence>
<dbReference type="Gene3D" id="1.10.287.1060">
    <property type="entry name" value="ESAT-6-like"/>
    <property type="match status" value="1"/>
</dbReference>
<reference evidence="1 2" key="1">
    <citation type="submission" date="2018-12" db="EMBL/GenBank/DDBJ databases">
        <authorList>
            <consortium name="Pathogen Informatics"/>
        </authorList>
    </citation>
    <scope>NUCLEOTIDE SEQUENCE [LARGE SCALE GENOMIC DNA]</scope>
    <source>
        <strain evidence="1 2">NCTC11636</strain>
    </source>
</reference>
<evidence type="ECO:0000313" key="2">
    <source>
        <dbReference type="Proteomes" id="UP000266895"/>
    </source>
</evidence>
<proteinExistence type="predicted"/>
<dbReference type="SUPFAM" id="SSF140453">
    <property type="entry name" value="EsxAB dimer-like"/>
    <property type="match status" value="1"/>
</dbReference>
<dbReference type="InterPro" id="IPR036689">
    <property type="entry name" value="ESAT-6-like_sf"/>
</dbReference>
<sequence>MSNVQADLDSLRQLYNTLKNDVELSHSIQTDTDSALSNTVWESANAEKFRAAWDEFKPKLIAFEQTFADAASDVATNHNNLVIANGEDDEHLPPVTAIA</sequence>
<dbReference type="KEGG" id="ahw:NCTC11636_01813"/>
<dbReference type="OrthoDB" id="3254594at2"/>